<gene>
    <name evidence="2" type="ORF">Pfra01_001546500</name>
</gene>
<keyword evidence="3" id="KW-1185">Reference proteome</keyword>
<comment type="caution">
    <text evidence="2">The sequence shown here is derived from an EMBL/GenBank/DDBJ whole genome shotgun (WGS) entry which is preliminary data.</text>
</comment>
<dbReference type="AlphaFoldDB" id="A0A9W6XQA6"/>
<feature type="compositionally biased region" description="Acidic residues" evidence="1">
    <location>
        <begin position="56"/>
        <end position="87"/>
    </location>
</feature>
<accession>A0A9W6XQA6</accession>
<dbReference type="Proteomes" id="UP001165121">
    <property type="component" value="Unassembled WGS sequence"/>
</dbReference>
<sequence>MRALHFTNLASMGSCVARDQRWTGRHGVSSSHPASRRLRRKGETELNYMYARLGTEPDDSSDDDFVVDEYDEEEEDKEQLSTDESEEGVILPTGDVLMFCYIVEFIL</sequence>
<protein>
    <submittedName>
        <fullName evidence="2">Unnamed protein product</fullName>
    </submittedName>
</protein>
<organism evidence="2 3">
    <name type="scientific">Phytophthora fragariaefolia</name>
    <dbReference type="NCBI Taxonomy" id="1490495"/>
    <lineage>
        <taxon>Eukaryota</taxon>
        <taxon>Sar</taxon>
        <taxon>Stramenopiles</taxon>
        <taxon>Oomycota</taxon>
        <taxon>Peronosporomycetes</taxon>
        <taxon>Peronosporales</taxon>
        <taxon>Peronosporaceae</taxon>
        <taxon>Phytophthora</taxon>
    </lineage>
</organism>
<name>A0A9W6XQA6_9STRA</name>
<evidence type="ECO:0000256" key="1">
    <source>
        <dbReference type="SAM" id="MobiDB-lite"/>
    </source>
</evidence>
<proteinExistence type="predicted"/>
<dbReference type="EMBL" id="BSXT01001673">
    <property type="protein sequence ID" value="GMF44430.1"/>
    <property type="molecule type" value="Genomic_DNA"/>
</dbReference>
<evidence type="ECO:0000313" key="2">
    <source>
        <dbReference type="EMBL" id="GMF44430.1"/>
    </source>
</evidence>
<evidence type="ECO:0000313" key="3">
    <source>
        <dbReference type="Proteomes" id="UP001165121"/>
    </source>
</evidence>
<reference evidence="2" key="1">
    <citation type="submission" date="2023-04" db="EMBL/GenBank/DDBJ databases">
        <title>Phytophthora fragariaefolia NBRC 109709.</title>
        <authorList>
            <person name="Ichikawa N."/>
            <person name="Sato H."/>
            <person name="Tonouchi N."/>
        </authorList>
    </citation>
    <scope>NUCLEOTIDE SEQUENCE</scope>
    <source>
        <strain evidence="2">NBRC 109709</strain>
    </source>
</reference>
<feature type="region of interest" description="Disordered" evidence="1">
    <location>
        <begin position="53"/>
        <end position="87"/>
    </location>
</feature>
<dbReference type="PROSITE" id="PS51257">
    <property type="entry name" value="PROKAR_LIPOPROTEIN"/>
    <property type="match status" value="1"/>
</dbReference>